<feature type="transmembrane region" description="Helical" evidence="1">
    <location>
        <begin position="164"/>
        <end position="182"/>
    </location>
</feature>
<proteinExistence type="predicted"/>
<feature type="transmembrane region" description="Helical" evidence="1">
    <location>
        <begin position="100"/>
        <end position="116"/>
    </location>
</feature>
<dbReference type="InterPro" id="IPR012171">
    <property type="entry name" value="Fatty_acid_desaturase"/>
</dbReference>
<protein>
    <submittedName>
        <fullName evidence="3">Unannotated protein</fullName>
    </submittedName>
</protein>
<dbReference type="GO" id="GO:0006629">
    <property type="term" value="P:lipid metabolic process"/>
    <property type="evidence" value="ECO:0007669"/>
    <property type="project" value="InterPro"/>
</dbReference>
<dbReference type="EMBL" id="CAFBMK010000001">
    <property type="protein sequence ID" value="CAB4891617.1"/>
    <property type="molecule type" value="Genomic_DNA"/>
</dbReference>
<reference evidence="3" key="1">
    <citation type="submission" date="2020-05" db="EMBL/GenBank/DDBJ databases">
        <authorList>
            <person name="Chiriac C."/>
            <person name="Salcher M."/>
            <person name="Ghai R."/>
            <person name="Kavagutti S V."/>
        </authorList>
    </citation>
    <scope>NUCLEOTIDE SEQUENCE</scope>
</reference>
<feature type="transmembrane region" description="Helical" evidence="1">
    <location>
        <begin position="62"/>
        <end position="80"/>
    </location>
</feature>
<feature type="transmembrane region" description="Helical" evidence="1">
    <location>
        <begin position="194"/>
        <end position="213"/>
    </location>
</feature>
<dbReference type="PANTHER" id="PTHR19353:SF73">
    <property type="entry name" value="FATTY ACID DESATURASE"/>
    <property type="match status" value="1"/>
</dbReference>
<gene>
    <name evidence="3" type="ORF">UFOPK3564_00022</name>
</gene>
<dbReference type="CDD" id="cd03507">
    <property type="entry name" value="Delta12-FADS-like"/>
    <property type="match status" value="1"/>
</dbReference>
<evidence type="ECO:0000259" key="2">
    <source>
        <dbReference type="Pfam" id="PF00487"/>
    </source>
</evidence>
<dbReference type="Pfam" id="PF00487">
    <property type="entry name" value="FA_desaturase"/>
    <property type="match status" value="1"/>
</dbReference>
<keyword evidence="1" id="KW-0812">Transmembrane</keyword>
<keyword evidence="1" id="KW-1133">Transmembrane helix</keyword>
<keyword evidence="1" id="KW-0472">Membrane</keyword>
<accession>A0A6J7F860</accession>
<evidence type="ECO:0000256" key="1">
    <source>
        <dbReference type="SAM" id="Phobius"/>
    </source>
</evidence>
<feature type="transmembrane region" description="Helical" evidence="1">
    <location>
        <begin position="37"/>
        <end position="56"/>
    </location>
</feature>
<dbReference type="GO" id="GO:0016717">
    <property type="term" value="F:oxidoreductase activity, acting on paired donors, with oxidation of a pair of donors resulting in the reduction of molecular oxygen to two molecules of water"/>
    <property type="evidence" value="ECO:0007669"/>
    <property type="project" value="TreeGrafter"/>
</dbReference>
<sequence>MSTTIAPPSPAPAPGHEKSAWKVALAPYAKPDLRRSVLDLLTSVVPYIAGFVAMYLLLDVSYVLTLLLSIPTAGFLLRTYIVFHDCAHGNFMPTKRGNQVVGVFTALLVYTPFSAWRHSHAMHHASAGDLDRRGDGDVPTMTVAEWNTASRGKRLEYRLTRSPWIMFTIGPFYALVLQPRLWKRTDRPRIQNSIKLTNITLVVAVAVLCVVMGPVAFLAVQLPLVVLAGGAGIWLFFVQHQYEDAYWENSDSWDYAEAALQGSSYLKLPKVLQFFSGNIGLHHVHHLSAKVPNYRLQAAHDDTDLFRDVPVLSLGTAVRSMRLKLWCEDRKRLVTWAEAAEPAPAAAA</sequence>
<dbReference type="AlphaFoldDB" id="A0A6J7F860"/>
<feature type="domain" description="Fatty acid desaturase" evidence="2">
    <location>
        <begin position="66"/>
        <end position="301"/>
    </location>
</feature>
<dbReference type="InterPro" id="IPR005804">
    <property type="entry name" value="FA_desaturase_dom"/>
</dbReference>
<dbReference type="GO" id="GO:0016020">
    <property type="term" value="C:membrane"/>
    <property type="evidence" value="ECO:0007669"/>
    <property type="project" value="TreeGrafter"/>
</dbReference>
<organism evidence="3">
    <name type="scientific">freshwater metagenome</name>
    <dbReference type="NCBI Taxonomy" id="449393"/>
    <lineage>
        <taxon>unclassified sequences</taxon>
        <taxon>metagenomes</taxon>
        <taxon>ecological metagenomes</taxon>
    </lineage>
</organism>
<dbReference type="PANTHER" id="PTHR19353">
    <property type="entry name" value="FATTY ACID DESATURASE 2"/>
    <property type="match status" value="1"/>
</dbReference>
<name>A0A6J7F860_9ZZZZ</name>
<evidence type="ECO:0000313" key="3">
    <source>
        <dbReference type="EMBL" id="CAB4891617.1"/>
    </source>
</evidence>